<gene>
    <name evidence="6" type="ORF">FHR96_001342</name>
</gene>
<keyword evidence="7" id="KW-1185">Reference proteome</keyword>
<dbReference type="GO" id="GO:0006508">
    <property type="term" value="P:proteolysis"/>
    <property type="evidence" value="ECO:0007669"/>
    <property type="project" value="UniProtKB-KW"/>
</dbReference>
<organism evidence="6 7">
    <name type="scientific">Halomonas organivorans</name>
    <dbReference type="NCBI Taxonomy" id="257772"/>
    <lineage>
        <taxon>Bacteria</taxon>
        <taxon>Pseudomonadati</taxon>
        <taxon>Pseudomonadota</taxon>
        <taxon>Gammaproteobacteria</taxon>
        <taxon>Oceanospirillales</taxon>
        <taxon>Halomonadaceae</taxon>
        <taxon>Halomonas</taxon>
    </lineage>
</organism>
<dbReference type="InterPro" id="IPR000064">
    <property type="entry name" value="NLP_P60_dom"/>
</dbReference>
<dbReference type="GO" id="GO:0008234">
    <property type="term" value="F:cysteine-type peptidase activity"/>
    <property type="evidence" value="ECO:0007669"/>
    <property type="project" value="UniProtKB-KW"/>
</dbReference>
<dbReference type="PANTHER" id="PTHR47053:SF1">
    <property type="entry name" value="MUREIN DD-ENDOPEPTIDASE MEPH-RELATED"/>
    <property type="match status" value="1"/>
</dbReference>
<dbReference type="SUPFAM" id="SSF54001">
    <property type="entry name" value="Cysteine proteinases"/>
    <property type="match status" value="1"/>
</dbReference>
<keyword evidence="3" id="KW-0378">Hydrolase</keyword>
<evidence type="ECO:0000256" key="4">
    <source>
        <dbReference type="ARBA" id="ARBA00022807"/>
    </source>
</evidence>
<dbReference type="InterPro" id="IPR038765">
    <property type="entry name" value="Papain-like_cys_pep_sf"/>
</dbReference>
<feature type="domain" description="NlpC/P60" evidence="5">
    <location>
        <begin position="50"/>
        <end position="171"/>
    </location>
</feature>
<evidence type="ECO:0000256" key="1">
    <source>
        <dbReference type="ARBA" id="ARBA00007074"/>
    </source>
</evidence>
<evidence type="ECO:0000256" key="3">
    <source>
        <dbReference type="ARBA" id="ARBA00022801"/>
    </source>
</evidence>
<dbReference type="AlphaFoldDB" id="A0A7W5G4X9"/>
<accession>A0A7W5G4X9</accession>
<evidence type="ECO:0000313" key="6">
    <source>
        <dbReference type="EMBL" id="MBB3140480.1"/>
    </source>
</evidence>
<dbReference type="InterPro" id="IPR051202">
    <property type="entry name" value="Peptidase_C40"/>
</dbReference>
<evidence type="ECO:0000259" key="5">
    <source>
        <dbReference type="PROSITE" id="PS51935"/>
    </source>
</evidence>
<comment type="caution">
    <text evidence="6">The sequence shown here is derived from an EMBL/GenBank/DDBJ whole genome shotgun (WGS) entry which is preliminary data.</text>
</comment>
<dbReference type="PROSITE" id="PS51935">
    <property type="entry name" value="NLPC_P60"/>
    <property type="match status" value="1"/>
</dbReference>
<dbReference type="Gene3D" id="3.90.1720.10">
    <property type="entry name" value="endopeptidase domain like (from Nostoc punctiforme)"/>
    <property type="match status" value="1"/>
</dbReference>
<comment type="similarity">
    <text evidence="1">Belongs to the peptidase C40 family.</text>
</comment>
<keyword evidence="4" id="KW-0788">Thiol protease</keyword>
<dbReference type="Pfam" id="PF00877">
    <property type="entry name" value="NLPC_P60"/>
    <property type="match status" value="1"/>
</dbReference>
<dbReference type="EMBL" id="JACHXM010000004">
    <property type="protein sequence ID" value="MBB3140480.1"/>
    <property type="molecule type" value="Genomic_DNA"/>
</dbReference>
<protein>
    <recommendedName>
        <fullName evidence="5">NlpC/P60 domain-containing protein</fullName>
    </recommendedName>
</protein>
<keyword evidence="2" id="KW-0645">Protease</keyword>
<evidence type="ECO:0000313" key="7">
    <source>
        <dbReference type="Proteomes" id="UP000525987"/>
    </source>
</evidence>
<dbReference type="RefSeq" id="WP_246392823.1">
    <property type="nucleotide sequence ID" value="NZ_JACHXM010000004.1"/>
</dbReference>
<dbReference type="Proteomes" id="UP000525987">
    <property type="component" value="Unassembled WGS sequence"/>
</dbReference>
<sequence length="172" mass="17991">MPATPASPAPALCVAIRLERMMPLVVLAMLLALAGCAGPDLAMRDGGGLSVDRALVLAEARQSLGTPYRFGGTDASGLDCSGLVQRVYSRAGISVPRTSRRQFARLPPIDEARPGDLLFFDTAGGGDASHVGIYLGDGEMIHAPGRGRRVSVTSLSLDYWQERFLGAAAPAP</sequence>
<dbReference type="PANTHER" id="PTHR47053">
    <property type="entry name" value="MUREIN DD-ENDOPEPTIDASE MEPH-RELATED"/>
    <property type="match status" value="1"/>
</dbReference>
<evidence type="ECO:0000256" key="2">
    <source>
        <dbReference type="ARBA" id="ARBA00022670"/>
    </source>
</evidence>
<reference evidence="6 7" key="1">
    <citation type="submission" date="2020-08" db="EMBL/GenBank/DDBJ databases">
        <title>Genomic Encyclopedia of Type Strains, Phase III (KMG-III): the genomes of soil and plant-associated and newly described type strains.</title>
        <authorList>
            <person name="Whitman W."/>
        </authorList>
    </citation>
    <scope>NUCLEOTIDE SEQUENCE [LARGE SCALE GENOMIC DNA]</scope>
    <source>
        <strain evidence="6 7">CECT 5995</strain>
    </source>
</reference>
<name>A0A7W5G4X9_9GAMM</name>
<proteinExistence type="inferred from homology"/>